<evidence type="ECO:0000256" key="1">
    <source>
        <dbReference type="ARBA" id="ARBA00003618"/>
    </source>
</evidence>
<protein>
    <recommendedName>
        <fullName evidence="3 9">DNA repair protein RecN</fullName>
    </recommendedName>
    <alternativeName>
        <fullName evidence="8 9">Recombination protein N</fullName>
    </alternativeName>
</protein>
<accession>A0A369AD81</accession>
<keyword evidence="13" id="KW-1185">Reference proteome</keyword>
<gene>
    <name evidence="12" type="ORF">DES35_101669</name>
</gene>
<evidence type="ECO:0000313" key="12">
    <source>
        <dbReference type="EMBL" id="RCX05384.1"/>
    </source>
</evidence>
<keyword evidence="7 9" id="KW-0234">DNA repair</keyword>
<dbReference type="CDD" id="cd03241">
    <property type="entry name" value="ABC_RecN"/>
    <property type="match status" value="2"/>
</dbReference>
<evidence type="ECO:0000313" key="13">
    <source>
        <dbReference type="Proteomes" id="UP000253517"/>
    </source>
</evidence>
<dbReference type="PANTHER" id="PTHR11059">
    <property type="entry name" value="DNA REPAIR PROTEIN RECN"/>
    <property type="match status" value="1"/>
</dbReference>
<evidence type="ECO:0000256" key="5">
    <source>
        <dbReference type="ARBA" id="ARBA00022763"/>
    </source>
</evidence>
<sequence>MIRHLKIRNLALIDRLSVDFDNGLTILTGETGAGKSMILSALNLISGSRASGDIAGNPSDKCYVEAVFDIKNYGLETFFQEHDLDYDTQIIIRREILPGGKSRAFVQDTPVNLQILKELTAYLIDIHSQHDTLLLTQQNFLLDLIDKFADNELIRETYKNAFLNHKKLLAKLDDLNNTSGSERDHDYKTFLLNELENARLTTGELRQLEEKIKLAENAEEALQRLKSFVSVATADETGIESLLRHAEGDLRHLSRFGDAYHQLYERWKNLIPEVRDIVQTVEDLASEMEVDPIQLAIMRERYDQLMHLCHKHKVNDADQLLEIAAQLKAETEAYTNKETIRKELQEKIAEASLQLESTAQRVSESRKSIIPKLESEISNILQQLNFASAVFQIRLDKAPISATGSDHAEMYFAPNPGLPPALVRQIASGGELSRLMLAVKSVLAQKKSLPTLLFDEIDTGVSGASAEKIAILLRSLGSDIQVIAITHLAQIAAAAHHHFLVYKEDEGGRFQTKLKKLNQEAHLQEIARLLSGSTITDSALMNARSMVENYQ</sequence>
<name>A0A369AD81_9FLAO</name>
<keyword evidence="4" id="KW-0547">Nucleotide-binding</keyword>
<dbReference type="SUPFAM" id="SSF52540">
    <property type="entry name" value="P-loop containing nucleoside triphosphate hydrolases"/>
    <property type="match status" value="1"/>
</dbReference>
<dbReference type="Pfam" id="PF02463">
    <property type="entry name" value="SMC_N"/>
    <property type="match status" value="1"/>
</dbReference>
<dbReference type="AlphaFoldDB" id="A0A369AD81"/>
<proteinExistence type="inferred from homology"/>
<dbReference type="Gene3D" id="3.40.50.300">
    <property type="entry name" value="P-loop containing nucleotide triphosphate hydrolases"/>
    <property type="match status" value="2"/>
</dbReference>
<dbReference type="InterPro" id="IPR027417">
    <property type="entry name" value="P-loop_NTPase"/>
</dbReference>
<dbReference type="RefSeq" id="WP_037356051.1">
    <property type="nucleotide sequence ID" value="NZ_BHZF01000001.1"/>
</dbReference>
<comment type="similarity">
    <text evidence="2 9">Belongs to the RecN family.</text>
</comment>
<dbReference type="GO" id="GO:0006281">
    <property type="term" value="P:DNA repair"/>
    <property type="evidence" value="ECO:0007669"/>
    <property type="project" value="UniProtKB-KW"/>
</dbReference>
<evidence type="ECO:0000256" key="2">
    <source>
        <dbReference type="ARBA" id="ARBA00009441"/>
    </source>
</evidence>
<evidence type="ECO:0000259" key="11">
    <source>
        <dbReference type="Pfam" id="PF02463"/>
    </source>
</evidence>
<dbReference type="Proteomes" id="UP000253517">
    <property type="component" value="Unassembled WGS sequence"/>
</dbReference>
<dbReference type="EMBL" id="QPJS01000001">
    <property type="protein sequence ID" value="RCX05384.1"/>
    <property type="molecule type" value="Genomic_DNA"/>
</dbReference>
<evidence type="ECO:0000256" key="9">
    <source>
        <dbReference type="PIRNR" id="PIRNR003128"/>
    </source>
</evidence>
<comment type="caution">
    <text evidence="12">The sequence shown here is derived from an EMBL/GenBank/DDBJ whole genome shotgun (WGS) entry which is preliminary data.</text>
</comment>
<dbReference type="GO" id="GO:0005524">
    <property type="term" value="F:ATP binding"/>
    <property type="evidence" value="ECO:0007669"/>
    <property type="project" value="UniProtKB-KW"/>
</dbReference>
<dbReference type="InterPro" id="IPR003395">
    <property type="entry name" value="RecF/RecN/SMC_N"/>
</dbReference>
<dbReference type="GO" id="GO:0043590">
    <property type="term" value="C:bacterial nucleoid"/>
    <property type="evidence" value="ECO:0007669"/>
    <property type="project" value="TreeGrafter"/>
</dbReference>
<dbReference type="PANTHER" id="PTHR11059:SF0">
    <property type="entry name" value="DNA REPAIR PROTEIN RECN"/>
    <property type="match status" value="1"/>
</dbReference>
<organism evidence="12 13">
    <name type="scientific">Schleiferia thermophila</name>
    <dbReference type="NCBI Taxonomy" id="884107"/>
    <lineage>
        <taxon>Bacteria</taxon>
        <taxon>Pseudomonadati</taxon>
        <taxon>Bacteroidota</taxon>
        <taxon>Flavobacteriia</taxon>
        <taxon>Flavobacteriales</taxon>
        <taxon>Schleiferiaceae</taxon>
        <taxon>Schleiferia</taxon>
    </lineage>
</organism>
<evidence type="ECO:0000256" key="3">
    <source>
        <dbReference type="ARBA" id="ARBA00021315"/>
    </source>
</evidence>
<keyword evidence="6" id="KW-0067">ATP-binding</keyword>
<feature type="coiled-coil region" evidence="10">
    <location>
        <begin position="317"/>
        <end position="361"/>
    </location>
</feature>
<evidence type="ECO:0000256" key="6">
    <source>
        <dbReference type="ARBA" id="ARBA00022840"/>
    </source>
</evidence>
<keyword evidence="5 9" id="KW-0227">DNA damage</keyword>
<feature type="coiled-coil region" evidence="10">
    <location>
        <begin position="158"/>
        <end position="228"/>
    </location>
</feature>
<evidence type="ECO:0000256" key="8">
    <source>
        <dbReference type="ARBA" id="ARBA00033408"/>
    </source>
</evidence>
<dbReference type="InterPro" id="IPR004604">
    <property type="entry name" value="DNA_recomb/repair_RecN"/>
</dbReference>
<keyword evidence="10" id="KW-0175">Coiled coil</keyword>
<evidence type="ECO:0000256" key="10">
    <source>
        <dbReference type="SAM" id="Coils"/>
    </source>
</evidence>
<evidence type="ECO:0000256" key="7">
    <source>
        <dbReference type="ARBA" id="ARBA00023204"/>
    </source>
</evidence>
<evidence type="ECO:0000256" key="4">
    <source>
        <dbReference type="ARBA" id="ARBA00022741"/>
    </source>
</evidence>
<reference evidence="12 13" key="1">
    <citation type="submission" date="2018-07" db="EMBL/GenBank/DDBJ databases">
        <title>Genomic Encyclopedia of Type Strains, Phase IV (KMG-IV): sequencing the most valuable type-strain genomes for metagenomic binning, comparative biology and taxonomic classification.</title>
        <authorList>
            <person name="Goeker M."/>
        </authorList>
    </citation>
    <scope>NUCLEOTIDE SEQUENCE [LARGE SCALE GENOMIC DNA]</scope>
    <source>
        <strain evidence="12 13">DSM 21410</strain>
    </source>
</reference>
<dbReference type="PIRSF" id="PIRSF003128">
    <property type="entry name" value="RecN"/>
    <property type="match status" value="1"/>
</dbReference>
<dbReference type="GO" id="GO:0006310">
    <property type="term" value="P:DNA recombination"/>
    <property type="evidence" value="ECO:0007669"/>
    <property type="project" value="InterPro"/>
</dbReference>
<feature type="domain" description="RecF/RecN/SMC N-terminal" evidence="11">
    <location>
        <begin position="2"/>
        <end position="506"/>
    </location>
</feature>
<dbReference type="NCBIfam" id="TIGR00634">
    <property type="entry name" value="recN"/>
    <property type="match status" value="1"/>
</dbReference>
<comment type="function">
    <text evidence="1 9">May be involved in recombinational repair of damaged DNA.</text>
</comment>
<dbReference type="GO" id="GO:0009432">
    <property type="term" value="P:SOS response"/>
    <property type="evidence" value="ECO:0007669"/>
    <property type="project" value="TreeGrafter"/>
</dbReference>